<dbReference type="Proteomes" id="UP001206572">
    <property type="component" value="Unassembled WGS sequence"/>
</dbReference>
<dbReference type="RefSeq" id="WP_258828821.1">
    <property type="nucleotide sequence ID" value="NZ_JANUHA010000011.1"/>
</dbReference>
<proteinExistence type="predicted"/>
<dbReference type="EMBL" id="JANUHA010000011">
    <property type="protein sequence ID" value="MCS0597799.1"/>
    <property type="molecule type" value="Genomic_DNA"/>
</dbReference>
<organism evidence="1 2">
    <name type="scientific">Massilia agri</name>
    <dbReference type="NCBI Taxonomy" id="1886785"/>
    <lineage>
        <taxon>Bacteria</taxon>
        <taxon>Pseudomonadati</taxon>
        <taxon>Pseudomonadota</taxon>
        <taxon>Betaproteobacteria</taxon>
        <taxon>Burkholderiales</taxon>
        <taxon>Oxalobacteraceae</taxon>
        <taxon>Telluria group</taxon>
        <taxon>Massilia</taxon>
    </lineage>
</organism>
<evidence type="ECO:0000313" key="2">
    <source>
        <dbReference type="Proteomes" id="UP001206572"/>
    </source>
</evidence>
<sequence>MQYDDTCLQSPALPGRPAVLSRDQHAAAQPEAAAVLACGSAFDFDLHLAVGLLKEQVDELDAAWTPAVASVVGENRPAAA</sequence>
<comment type="caution">
    <text evidence="1">The sequence shown here is derived from an EMBL/GenBank/DDBJ whole genome shotgun (WGS) entry which is preliminary data.</text>
</comment>
<reference evidence="1 2" key="1">
    <citation type="submission" date="2022-08" db="EMBL/GenBank/DDBJ databases">
        <title>Reclassification of Massilia species as members of the genera Telluria, Duganella, Pseudoduganella, Mokoshia gen. nov. and Zemynaea gen. nov. using orthogonal and non-orthogonal genome-based approaches.</title>
        <authorList>
            <person name="Bowman J.P."/>
        </authorList>
    </citation>
    <scope>NUCLEOTIDE SEQUENCE [LARGE SCALE GENOMIC DNA]</scope>
    <source>
        <strain evidence="1 2">JCM 31661</strain>
    </source>
</reference>
<accession>A0ABT2ANL4</accession>
<name>A0ABT2ANL4_9BURK</name>
<evidence type="ECO:0000313" key="1">
    <source>
        <dbReference type="EMBL" id="MCS0597799.1"/>
    </source>
</evidence>
<protein>
    <submittedName>
        <fullName evidence="1">Uncharacterized protein</fullName>
    </submittedName>
</protein>
<keyword evidence="2" id="KW-1185">Reference proteome</keyword>
<gene>
    <name evidence="1" type="ORF">NX780_15735</name>
</gene>